<dbReference type="PROSITE" id="PS51257">
    <property type="entry name" value="PROKAR_LIPOPROTEIN"/>
    <property type="match status" value="1"/>
</dbReference>
<reference evidence="3" key="2">
    <citation type="submission" date="2019-12" db="EMBL/GenBank/DDBJ databases">
        <authorList>
            <person name="Hoang T.H.H."/>
            <person name="Okutani A."/>
        </authorList>
    </citation>
    <scope>NUCLEOTIDE SEQUENCE</scope>
    <source>
        <strain evidence="3">LamDB</strain>
    </source>
</reference>
<organism evidence="3">
    <name type="scientific">Bacillus anthracis</name>
    <name type="common">anthrax bacterium</name>
    <dbReference type="NCBI Taxonomy" id="1392"/>
    <lineage>
        <taxon>Bacteria</taxon>
        <taxon>Bacillati</taxon>
        <taxon>Bacillota</taxon>
        <taxon>Bacilli</taxon>
        <taxon>Bacillales</taxon>
        <taxon>Bacillaceae</taxon>
        <taxon>Bacillus</taxon>
        <taxon>Bacillus cereus group</taxon>
    </lineage>
</organism>
<comment type="caution">
    <text evidence="3">The sequence shown here is derived from an EMBL/GenBank/DDBJ whole genome shotgun (WGS) entry which is preliminary data.</text>
</comment>
<evidence type="ECO:0000313" key="3">
    <source>
        <dbReference type="EMBL" id="GEU18788.1"/>
    </source>
</evidence>
<evidence type="ECO:0000256" key="2">
    <source>
        <dbReference type="SAM" id="SignalP"/>
    </source>
</evidence>
<protein>
    <recommendedName>
        <fullName evidence="4">Lipoprotein</fullName>
    </recommendedName>
</protein>
<keyword evidence="2" id="KW-0732">Signal</keyword>
<feature type="compositionally biased region" description="Basic and acidic residues" evidence="1">
    <location>
        <begin position="24"/>
        <end position="48"/>
    </location>
</feature>
<evidence type="ECO:0000256" key="1">
    <source>
        <dbReference type="SAM" id="MobiDB-lite"/>
    </source>
</evidence>
<name>A0A640N277_BACAN</name>
<proteinExistence type="predicted"/>
<evidence type="ECO:0008006" key="4">
    <source>
        <dbReference type="Google" id="ProtNLM"/>
    </source>
</evidence>
<dbReference type="AlphaFoldDB" id="A0A640N277"/>
<feature type="region of interest" description="Disordered" evidence="1">
    <location>
        <begin position="141"/>
        <end position="220"/>
    </location>
</feature>
<feature type="compositionally biased region" description="Polar residues" evidence="1">
    <location>
        <begin position="183"/>
        <end position="193"/>
    </location>
</feature>
<feature type="region of interest" description="Disordered" evidence="1">
    <location>
        <begin position="23"/>
        <end position="63"/>
    </location>
</feature>
<gene>
    <name evidence="3" type="ORF">LamDB_48420</name>
</gene>
<dbReference type="EMBL" id="BLEX01000010">
    <property type="protein sequence ID" value="GEU18788.1"/>
    <property type="molecule type" value="Genomic_DNA"/>
</dbReference>
<feature type="compositionally biased region" description="Low complexity" evidence="1">
    <location>
        <begin position="166"/>
        <end position="175"/>
    </location>
</feature>
<feature type="compositionally biased region" description="Polar residues" evidence="1">
    <location>
        <begin position="201"/>
        <end position="210"/>
    </location>
</feature>
<feature type="signal peptide" evidence="2">
    <location>
        <begin position="1"/>
        <end position="19"/>
    </location>
</feature>
<accession>A0A640N277</accession>
<reference evidence="3" key="1">
    <citation type="submission" date="2019-12" db="EMBL/GenBank/DDBJ databases">
        <title>Epidemiological and comparative genomic analysis of Bacillus anthracis isolated from northern Vietnam.</title>
        <authorList>
            <person name="Hoang T.T.H."/>
            <person name="Dang D.A."/>
            <person name="Pham M.H."/>
            <person name="Luong M.H."/>
            <person name="Tran N.D."/>
            <person name="Nguyen T.H."/>
            <person name="Nguyen T.T."/>
            <person name="Inoue S."/>
            <person name="Morikawa S."/>
            <person name="Okutani A."/>
        </authorList>
    </citation>
    <scope>NUCLEOTIDE SEQUENCE</scope>
    <source>
        <strain evidence="3">LamDB</strain>
    </source>
</reference>
<feature type="chain" id="PRO_5039540106" description="Lipoprotein" evidence="2">
    <location>
        <begin position="20"/>
        <end position="220"/>
    </location>
</feature>
<feature type="compositionally biased region" description="Low complexity" evidence="1">
    <location>
        <begin position="49"/>
        <end position="62"/>
    </location>
</feature>
<sequence>MRFKLLTVSLLSTTLLLTACGQHDNGELKNNDSEKSENKENSNNKNRSDQNQNNRNSQQQNQITARDAEQIVHDHYINDLSATEAQVGDFKTNMQRSNANEFYVEYFARDAAGTPFSWCAIVNRSTGEIIDKFNDMSEEEQKNLEELKKNSPIYNPNMNKPKEQENSNNESSNNEPLVKEESNQQPKQNVKTQESIEEPNTLEQQNTEETASTEEVKNQS</sequence>